<comment type="pathway">
    <text evidence="2">Aromatic compound metabolism.</text>
</comment>
<dbReference type="InterPro" id="IPR013370">
    <property type="entry name" value="Chloromuconate_cycloisomerase"/>
</dbReference>
<evidence type="ECO:0000256" key="8">
    <source>
        <dbReference type="ARBA" id="ARBA00023235"/>
    </source>
</evidence>
<comment type="similarity">
    <text evidence="3">Belongs to the mandelate racemase/muconate lactonizing enzyme family.</text>
</comment>
<protein>
    <submittedName>
        <fullName evidence="10">Chloromuconate cycloisomerase</fullName>
        <ecNumber evidence="10">5.5.1.1</ecNumber>
    </submittedName>
</protein>
<proteinExistence type="inferred from homology"/>
<sequence length="382" mass="41233">MTTMNTDADLRIERVETRLLDIPLFRPHGFATYTATAQPILLVSVHLSGGVTGYGEGVVPGGPWWGGESAETMQVIVERYLAPVMVGRQVNELAGIMQDFEAVVANMRFAKAACDVAMHDAWARTLDVPVRDLLGGRVRDEIDLTWALGVLPLEEAVAEITERMETMGTRSFKLKMGAGDPDRDTRRIASLAARLRNSGEEVGLRIDVNARWDRLTALRYLPRLADAGVELFEQPTPAHELDTLRELTTRIGVPVMADESVCSPADALAVVQAKAADVVAIKTTKLGGLLESKKAAAIAGAAGLACHGATSLEGPFGTAASLHFACATPEITFGSELFGPLLLKESYTTEQLDYSDGVVRLPEGPGLGLEPDWDKIEHFTRQ</sequence>
<dbReference type="EMBL" id="LT906467">
    <property type="protein sequence ID" value="SNV85188.1"/>
    <property type="molecule type" value="Genomic_DNA"/>
</dbReference>
<dbReference type="AlphaFoldDB" id="A0A240AQN8"/>
<evidence type="ECO:0000256" key="1">
    <source>
        <dbReference type="ARBA" id="ARBA00001936"/>
    </source>
</evidence>
<keyword evidence="7" id="KW-0464">Manganese</keyword>
<reference evidence="10 11" key="1">
    <citation type="submission" date="2017-06" db="EMBL/GenBank/DDBJ databases">
        <authorList>
            <consortium name="Pathogen Informatics"/>
        </authorList>
    </citation>
    <scope>NUCLEOTIDE SEQUENCE [LARGE SCALE GENOMIC DNA]</scope>
    <source>
        <strain evidence="10 11">NCTC13015</strain>
    </source>
</reference>
<evidence type="ECO:0000256" key="3">
    <source>
        <dbReference type="ARBA" id="ARBA00008031"/>
    </source>
</evidence>
<gene>
    <name evidence="10" type="primary">catB</name>
    <name evidence="10" type="ORF">SAMEA4535761_02262</name>
</gene>
<dbReference type="SUPFAM" id="SSF51604">
    <property type="entry name" value="Enolase C-terminal domain-like"/>
    <property type="match status" value="1"/>
</dbReference>
<dbReference type="Gene3D" id="3.30.390.10">
    <property type="entry name" value="Enolase-like, N-terminal domain"/>
    <property type="match status" value="1"/>
</dbReference>
<evidence type="ECO:0000256" key="5">
    <source>
        <dbReference type="ARBA" id="ARBA00022723"/>
    </source>
</evidence>
<dbReference type="Proteomes" id="UP000215374">
    <property type="component" value="Chromosome 1"/>
</dbReference>
<dbReference type="InterPro" id="IPR036849">
    <property type="entry name" value="Enolase-like_C_sf"/>
</dbReference>
<comment type="cofactor">
    <cofactor evidence="1">
        <name>Mn(2+)</name>
        <dbReference type="ChEBI" id="CHEBI:29035"/>
    </cofactor>
</comment>
<dbReference type="SFLD" id="SFLDS00001">
    <property type="entry name" value="Enolase"/>
    <property type="match status" value="1"/>
</dbReference>
<dbReference type="GO" id="GO:0009234">
    <property type="term" value="P:menaquinone biosynthetic process"/>
    <property type="evidence" value="ECO:0007669"/>
    <property type="project" value="UniProtKB-KW"/>
</dbReference>
<dbReference type="InterPro" id="IPR013341">
    <property type="entry name" value="Mandelate_racemase_N_dom"/>
</dbReference>
<dbReference type="SMART" id="SM00922">
    <property type="entry name" value="MR_MLE"/>
    <property type="match status" value="1"/>
</dbReference>
<dbReference type="GO" id="GO:0018850">
    <property type="term" value="F:chloromuconate cycloisomerase activity"/>
    <property type="evidence" value="ECO:0007669"/>
    <property type="project" value="InterPro"/>
</dbReference>
<dbReference type="InterPro" id="IPR013342">
    <property type="entry name" value="Mandelate_racemase_C"/>
</dbReference>
<keyword evidence="4" id="KW-0474">Menaquinone biosynthesis</keyword>
<keyword evidence="8 10" id="KW-0413">Isomerase</keyword>
<name>A0A240AQN8_9CORY</name>
<dbReference type="InterPro" id="IPR029017">
    <property type="entry name" value="Enolase-like_N"/>
</dbReference>
<evidence type="ECO:0000313" key="10">
    <source>
        <dbReference type="EMBL" id="SNV85188.1"/>
    </source>
</evidence>
<dbReference type="Pfam" id="PF13378">
    <property type="entry name" value="MR_MLE_C"/>
    <property type="match status" value="1"/>
</dbReference>
<dbReference type="PANTHER" id="PTHR48073">
    <property type="entry name" value="O-SUCCINYLBENZOATE SYNTHASE-RELATED"/>
    <property type="match status" value="1"/>
</dbReference>
<evidence type="ECO:0000313" key="11">
    <source>
        <dbReference type="Proteomes" id="UP000215374"/>
    </source>
</evidence>
<dbReference type="GO" id="GO:0016854">
    <property type="term" value="F:racemase and epimerase activity"/>
    <property type="evidence" value="ECO:0007669"/>
    <property type="project" value="UniProtKB-ARBA"/>
</dbReference>
<dbReference type="GO" id="GO:0030145">
    <property type="term" value="F:manganese ion binding"/>
    <property type="evidence" value="ECO:0007669"/>
    <property type="project" value="InterPro"/>
</dbReference>
<dbReference type="Gene3D" id="3.20.20.120">
    <property type="entry name" value="Enolase-like C-terminal domain"/>
    <property type="match status" value="1"/>
</dbReference>
<dbReference type="Pfam" id="PF02746">
    <property type="entry name" value="MR_MLE_N"/>
    <property type="match status" value="1"/>
</dbReference>
<organism evidence="10 11">
    <name type="scientific">Corynebacterium imitans</name>
    <dbReference type="NCBI Taxonomy" id="156978"/>
    <lineage>
        <taxon>Bacteria</taxon>
        <taxon>Bacillati</taxon>
        <taxon>Actinomycetota</taxon>
        <taxon>Actinomycetes</taxon>
        <taxon>Mycobacteriales</taxon>
        <taxon>Corynebacteriaceae</taxon>
        <taxon>Corynebacterium</taxon>
    </lineage>
</organism>
<dbReference type="EC" id="5.5.1.1" evidence="10"/>
<keyword evidence="6" id="KW-0058">Aromatic hydrocarbons catabolism</keyword>
<dbReference type="SFLD" id="SFLDG01258">
    <property type="entry name" value="(chloro)muconate_cycloisomeras"/>
    <property type="match status" value="1"/>
</dbReference>
<keyword evidence="5" id="KW-0479">Metal-binding</keyword>
<evidence type="ECO:0000256" key="7">
    <source>
        <dbReference type="ARBA" id="ARBA00023211"/>
    </source>
</evidence>
<dbReference type="PANTHER" id="PTHR48073:SF2">
    <property type="entry name" value="O-SUCCINYLBENZOATE SYNTHASE"/>
    <property type="match status" value="1"/>
</dbReference>
<dbReference type="NCBIfam" id="TIGR02534">
    <property type="entry name" value="mucon_cyclo"/>
    <property type="match status" value="1"/>
</dbReference>
<accession>A0A240AQN8</accession>
<evidence type="ECO:0000259" key="9">
    <source>
        <dbReference type="SMART" id="SM00922"/>
    </source>
</evidence>
<evidence type="ECO:0000256" key="2">
    <source>
        <dbReference type="ARBA" id="ARBA00005211"/>
    </source>
</evidence>
<dbReference type="GO" id="GO:0018849">
    <property type="term" value="F:muconate cycloisomerase activity"/>
    <property type="evidence" value="ECO:0007669"/>
    <property type="project" value="UniProtKB-EC"/>
</dbReference>
<dbReference type="InterPro" id="IPR029065">
    <property type="entry name" value="Enolase_C-like"/>
</dbReference>
<evidence type="ECO:0000256" key="4">
    <source>
        <dbReference type="ARBA" id="ARBA00022428"/>
    </source>
</evidence>
<feature type="domain" description="Mandelate racemase/muconate lactonizing enzyme C-terminal" evidence="9">
    <location>
        <begin position="153"/>
        <end position="254"/>
    </location>
</feature>
<evidence type="ECO:0000256" key="6">
    <source>
        <dbReference type="ARBA" id="ARBA00022797"/>
    </source>
</evidence>
<dbReference type="SFLD" id="SFLDG00180">
    <property type="entry name" value="muconate_cycloisomerase"/>
    <property type="match status" value="1"/>
</dbReference>
<dbReference type="SUPFAM" id="SSF54826">
    <property type="entry name" value="Enolase N-terminal domain-like"/>
    <property type="match status" value="1"/>
</dbReference>